<organism evidence="1 2">
    <name type="scientific">Euroglyphus maynei</name>
    <name type="common">Mayne's house dust mite</name>
    <dbReference type="NCBI Taxonomy" id="6958"/>
    <lineage>
        <taxon>Eukaryota</taxon>
        <taxon>Metazoa</taxon>
        <taxon>Ecdysozoa</taxon>
        <taxon>Arthropoda</taxon>
        <taxon>Chelicerata</taxon>
        <taxon>Arachnida</taxon>
        <taxon>Acari</taxon>
        <taxon>Acariformes</taxon>
        <taxon>Sarcoptiformes</taxon>
        <taxon>Astigmata</taxon>
        <taxon>Psoroptidia</taxon>
        <taxon>Analgoidea</taxon>
        <taxon>Pyroglyphidae</taxon>
        <taxon>Pyroglyphinae</taxon>
        <taxon>Euroglyphus</taxon>
    </lineage>
</organism>
<gene>
    <name evidence="1" type="ORF">BLA29_000924</name>
</gene>
<accession>A0A1Y3AT90</accession>
<keyword evidence="2" id="KW-1185">Reference proteome</keyword>
<evidence type="ECO:0000313" key="2">
    <source>
        <dbReference type="Proteomes" id="UP000194236"/>
    </source>
</evidence>
<dbReference type="Proteomes" id="UP000194236">
    <property type="component" value="Unassembled WGS sequence"/>
</dbReference>
<protein>
    <submittedName>
        <fullName evidence="1">Uncharacterized protein</fullName>
    </submittedName>
</protein>
<dbReference type="EMBL" id="MUJZ01062872">
    <property type="protein sequence ID" value="OTF71034.1"/>
    <property type="molecule type" value="Genomic_DNA"/>
</dbReference>
<sequence>MIAIVASMGDMLVNIVAVVDGYTKPHHDGKKWLHRYCSRVLANYKDKHKPISKGSDHLIISSYDERQ</sequence>
<comment type="caution">
    <text evidence="1">The sequence shown here is derived from an EMBL/GenBank/DDBJ whole genome shotgun (WGS) entry which is preliminary data.</text>
</comment>
<dbReference type="AlphaFoldDB" id="A0A1Y3AT90"/>
<name>A0A1Y3AT90_EURMA</name>
<proteinExistence type="predicted"/>
<evidence type="ECO:0000313" key="1">
    <source>
        <dbReference type="EMBL" id="OTF71034.1"/>
    </source>
</evidence>
<reference evidence="1 2" key="1">
    <citation type="submission" date="2017-03" db="EMBL/GenBank/DDBJ databases">
        <title>Genome Survey of Euroglyphus maynei.</title>
        <authorList>
            <person name="Arlian L.G."/>
            <person name="Morgan M.S."/>
            <person name="Rider S.D."/>
        </authorList>
    </citation>
    <scope>NUCLEOTIDE SEQUENCE [LARGE SCALE GENOMIC DNA]</scope>
    <source>
        <strain evidence="1">Arlian Lab</strain>
        <tissue evidence="1">Whole body</tissue>
    </source>
</reference>